<dbReference type="InterPro" id="IPR058913">
    <property type="entry name" value="Integrase_dom_put"/>
</dbReference>
<gene>
    <name evidence="2" type="primary">LOC104266093-002</name>
</gene>
<dbReference type="PANTHER" id="PTHR46791">
    <property type="entry name" value="EXPRESSED PROTEIN"/>
    <property type="match status" value="1"/>
</dbReference>
<dbReference type="GO" id="GO:0003676">
    <property type="term" value="F:nucleic acid binding"/>
    <property type="evidence" value="ECO:0007669"/>
    <property type="project" value="InterPro"/>
</dbReference>
<feature type="domain" description="Integrase core" evidence="1">
    <location>
        <begin position="34"/>
        <end position="205"/>
    </location>
</feature>
<evidence type="ECO:0000313" key="2">
    <source>
        <dbReference type="EMBL" id="CAB3263196.1"/>
    </source>
</evidence>
<reference evidence="2" key="1">
    <citation type="submission" date="2020-04" db="EMBL/GenBank/DDBJ databases">
        <authorList>
            <person name="Neveu A P."/>
        </authorList>
    </citation>
    <scope>NUCLEOTIDE SEQUENCE</scope>
    <source>
        <tissue evidence="2">Whole embryo</tissue>
    </source>
</reference>
<name>A0A6F9DJP9_9ASCI</name>
<dbReference type="EMBL" id="LR787334">
    <property type="protein sequence ID" value="CAB3263196.1"/>
    <property type="molecule type" value="mRNA"/>
</dbReference>
<dbReference type="InterPro" id="IPR036397">
    <property type="entry name" value="RNaseH_sf"/>
</dbReference>
<dbReference type="PANTHER" id="PTHR46791:SF13">
    <property type="entry name" value="CLR5 DOMAIN-CONTAINING PROTEIN"/>
    <property type="match status" value="1"/>
</dbReference>
<dbReference type="Gene3D" id="3.30.420.10">
    <property type="entry name" value="Ribonuclease H-like superfamily/Ribonuclease H"/>
    <property type="match status" value="1"/>
</dbReference>
<evidence type="ECO:0000259" key="1">
    <source>
        <dbReference type="Pfam" id="PF24764"/>
    </source>
</evidence>
<sequence>MLPCHCVQKYFREIDPEGTATRKSQCFERRKCFVPGPNFCWHVDGYDKLKPYGFCIHGCIDRFSRKIIWLKVLLANNNPLVIGHLYMDAVGAFGGCPQKIRSDCGTENHLASIQCCLMNTVDAHIYGTSPHNQRIKAWWSTLRKRVTTLWMKIFKDLIEQNTYTPVNVLQHECLWHCFTPLLELELDKFKNHWNTHYIRKSRHDTVSGRPNVIFNFPELHGTQNYLKEVDLWQCDYIEQNHFPPEEQERITHQEYFHYLKTELAIACL</sequence>
<organism evidence="2">
    <name type="scientific">Phallusia mammillata</name>
    <dbReference type="NCBI Taxonomy" id="59560"/>
    <lineage>
        <taxon>Eukaryota</taxon>
        <taxon>Metazoa</taxon>
        <taxon>Chordata</taxon>
        <taxon>Tunicata</taxon>
        <taxon>Ascidiacea</taxon>
        <taxon>Phlebobranchia</taxon>
        <taxon>Ascidiidae</taxon>
        <taxon>Phallusia</taxon>
    </lineage>
</organism>
<accession>A0A6F9DJP9</accession>
<proteinExistence type="evidence at transcript level"/>
<dbReference type="SUPFAM" id="SSF53098">
    <property type="entry name" value="Ribonuclease H-like"/>
    <property type="match status" value="1"/>
</dbReference>
<dbReference type="Pfam" id="PF24764">
    <property type="entry name" value="rva_4"/>
    <property type="match status" value="1"/>
</dbReference>
<dbReference type="AlphaFoldDB" id="A0A6F9DJP9"/>
<protein>
    <submittedName>
        <fullName evidence="2">Uncharacterized protein LOC104266093</fullName>
    </submittedName>
</protein>
<dbReference type="InterPro" id="IPR012337">
    <property type="entry name" value="RNaseH-like_sf"/>
</dbReference>